<feature type="non-terminal residue" evidence="2">
    <location>
        <position position="1"/>
    </location>
</feature>
<protein>
    <submittedName>
        <fullName evidence="2">Uncharacterized protein</fullName>
    </submittedName>
</protein>
<proteinExistence type="predicted"/>
<feature type="region of interest" description="Disordered" evidence="1">
    <location>
        <begin position="166"/>
        <end position="201"/>
    </location>
</feature>
<feature type="region of interest" description="Disordered" evidence="1">
    <location>
        <begin position="1"/>
        <end position="23"/>
    </location>
</feature>
<evidence type="ECO:0000313" key="2">
    <source>
        <dbReference type="EMBL" id="CAK0879557.1"/>
    </source>
</evidence>
<gene>
    <name evidence="2" type="ORF">PCOR1329_LOCUS62954</name>
</gene>
<evidence type="ECO:0000313" key="3">
    <source>
        <dbReference type="Proteomes" id="UP001189429"/>
    </source>
</evidence>
<comment type="caution">
    <text evidence="2">The sequence shown here is derived from an EMBL/GenBank/DDBJ whole genome shotgun (WGS) entry which is preliminary data.</text>
</comment>
<accession>A0ABN9W0N3</accession>
<organism evidence="2 3">
    <name type="scientific">Prorocentrum cordatum</name>
    <dbReference type="NCBI Taxonomy" id="2364126"/>
    <lineage>
        <taxon>Eukaryota</taxon>
        <taxon>Sar</taxon>
        <taxon>Alveolata</taxon>
        <taxon>Dinophyceae</taxon>
        <taxon>Prorocentrales</taxon>
        <taxon>Prorocentraceae</taxon>
        <taxon>Prorocentrum</taxon>
    </lineage>
</organism>
<dbReference type="EMBL" id="CAUYUJ010017971">
    <property type="protein sequence ID" value="CAK0879557.1"/>
    <property type="molecule type" value="Genomic_DNA"/>
</dbReference>
<reference evidence="2" key="1">
    <citation type="submission" date="2023-10" db="EMBL/GenBank/DDBJ databases">
        <authorList>
            <person name="Chen Y."/>
            <person name="Shah S."/>
            <person name="Dougan E. K."/>
            <person name="Thang M."/>
            <person name="Chan C."/>
        </authorList>
    </citation>
    <scope>NUCLEOTIDE SEQUENCE [LARGE SCALE GENOMIC DNA]</scope>
</reference>
<name>A0ABN9W0N3_9DINO</name>
<evidence type="ECO:0000256" key="1">
    <source>
        <dbReference type="SAM" id="MobiDB-lite"/>
    </source>
</evidence>
<keyword evidence="3" id="KW-1185">Reference proteome</keyword>
<feature type="compositionally biased region" description="Low complexity" evidence="1">
    <location>
        <begin position="166"/>
        <end position="184"/>
    </location>
</feature>
<dbReference type="Proteomes" id="UP001189429">
    <property type="component" value="Unassembled WGS sequence"/>
</dbReference>
<sequence length="311" mass="32013">GLPPLPRGQPRVGRAASRPAAPLPGECGRATNVKLTRGARVGARWSGGGTLCAMSLRRALACATAVEGALAALSLEQSLEEAVLELRQRVYVADSLVAPLPPGTCDSHLDGPRCGHVGFGGAGARAASRGPRGAALADGVLSARLFASADGQWIFDEPLLGTARAAPPAAEGAAGGDLDATAAGGRQGGEATRSGPSRAPLPRARSALLSFRGLEPWQRTLPTDFAGRRGGFPFAVRWIGPWSLSSSPLPSSQVVRRGQFVAQLQGPVGGLRFGRAVHLQAIDLAQPRHGSAPGQRASSVPVVQHWAASWR</sequence>